<dbReference type="EMBL" id="CP013234">
    <property type="protein sequence ID" value="AMP05963.1"/>
    <property type="molecule type" value="Genomic_DNA"/>
</dbReference>
<dbReference type="PATRIC" id="fig|279113.9.peg.3613"/>
<name>A0A127Q7E3_9BURK</name>
<dbReference type="AlphaFoldDB" id="A0A127Q7E3"/>
<protein>
    <recommendedName>
        <fullName evidence="4">Lysozyme inhibitor LprI N-terminal domain-containing protein</fullName>
    </recommendedName>
</protein>
<dbReference type="KEGG" id="cpra:CPter91_3642"/>
<dbReference type="OrthoDB" id="9839423at2"/>
<gene>
    <name evidence="2" type="ORF">CPter91_3642</name>
</gene>
<accession>A0A127Q7E3</accession>
<sequence>MNIRSYLYVVALMSLATAAHAAKPAPEYVNQLGKVYAGIRSARDQRDICKTMYPQQHASYDQAWQRWQSRNQPLVNEFERRYEHYLRDLAAGNTAMYKQYKAIMENKFSETRVAQTMALKHASPAQALQTCQDFSSNLDGSADPARIYAREISGSRRLVPAI</sequence>
<evidence type="ECO:0000313" key="2">
    <source>
        <dbReference type="EMBL" id="AMP05963.1"/>
    </source>
</evidence>
<reference evidence="2 3" key="1">
    <citation type="submission" date="2015-11" db="EMBL/GenBank/DDBJ databases">
        <title>Exploring the genomic traits of fungus-feeding bacterial genus Collimonas.</title>
        <authorList>
            <person name="Song C."/>
            <person name="Schmidt R."/>
            <person name="de Jager V."/>
            <person name="Krzyzanowska D."/>
            <person name="Jongedijk E."/>
            <person name="Cankar K."/>
            <person name="Beekwilder J."/>
            <person name="van Veen A."/>
            <person name="de Boer W."/>
            <person name="van Veen J.A."/>
            <person name="Garbeva P."/>
        </authorList>
    </citation>
    <scope>NUCLEOTIDE SEQUENCE [LARGE SCALE GENOMIC DNA]</scope>
    <source>
        <strain evidence="2 3">Ter91</strain>
    </source>
</reference>
<keyword evidence="1" id="KW-0732">Signal</keyword>
<organism evidence="2 3">
    <name type="scientific">Collimonas pratensis</name>
    <dbReference type="NCBI Taxonomy" id="279113"/>
    <lineage>
        <taxon>Bacteria</taxon>
        <taxon>Pseudomonadati</taxon>
        <taxon>Pseudomonadota</taxon>
        <taxon>Betaproteobacteria</taxon>
        <taxon>Burkholderiales</taxon>
        <taxon>Oxalobacteraceae</taxon>
        <taxon>Collimonas</taxon>
    </lineage>
</organism>
<evidence type="ECO:0000313" key="3">
    <source>
        <dbReference type="Proteomes" id="UP000074561"/>
    </source>
</evidence>
<dbReference type="STRING" id="279113.CPter91_3642"/>
<evidence type="ECO:0008006" key="4">
    <source>
        <dbReference type="Google" id="ProtNLM"/>
    </source>
</evidence>
<dbReference type="RefSeq" id="WP_061942194.1">
    <property type="nucleotide sequence ID" value="NZ_CP013234.1"/>
</dbReference>
<dbReference type="Proteomes" id="UP000074561">
    <property type="component" value="Chromosome"/>
</dbReference>
<feature type="signal peptide" evidence="1">
    <location>
        <begin position="1"/>
        <end position="21"/>
    </location>
</feature>
<feature type="chain" id="PRO_5007277606" description="Lysozyme inhibitor LprI N-terminal domain-containing protein" evidence="1">
    <location>
        <begin position="22"/>
        <end position="162"/>
    </location>
</feature>
<proteinExistence type="predicted"/>
<evidence type="ECO:0000256" key="1">
    <source>
        <dbReference type="SAM" id="SignalP"/>
    </source>
</evidence>